<evidence type="ECO:0000259" key="3">
    <source>
        <dbReference type="Pfam" id="PF26616"/>
    </source>
</evidence>
<accession>A0A6A6YCJ6</accession>
<sequence length="382" mass="42821">MKLSVDMFRLLCHSFQLHPAFIEIAVSFGFKIEDQDEYFTSCFHKCSKDRGPSHEIFYNIRYVERHGRSKPVDPWSFRQYAVYHQYNGQIDASVWILIQPRSAFRQWLAASEAWRGAGGAIASLYLHLRFLKSSSSSWRWFMNHLSDELEQTRIKVVCQNVPRLSHGSDEVEFSQAQSLELIQAKARRACSAIASTIAVVAILGHQLDEAIRLECDQGPGPEDPSSDLKAEIKQLMLQLEAHARKARELIETVKNVNMLIQRTLDLCNYSTVHSNNTALRQISASAAAENRAMLQLSDANRKDARIMKVASIIALAYLPASLVASIFSTELVHLDPLMLDIGKGIGIFVALVLSLTAGTIATAFLWIRKDAMSAQNKISTSP</sequence>
<name>A0A6A6YCJ6_9PEZI</name>
<dbReference type="Gene3D" id="1.20.58.340">
    <property type="entry name" value="Magnesium transport protein CorA, transmembrane region"/>
    <property type="match status" value="1"/>
</dbReference>
<keyword evidence="5" id="KW-1185">Reference proteome</keyword>
<dbReference type="Pfam" id="PF26616">
    <property type="entry name" value="CorA-like"/>
    <property type="match status" value="1"/>
</dbReference>
<dbReference type="OrthoDB" id="5396681at2759"/>
<reference evidence="6" key="2">
    <citation type="submission" date="2020-04" db="EMBL/GenBank/DDBJ databases">
        <authorList>
            <consortium name="NCBI Genome Project"/>
        </authorList>
    </citation>
    <scope>NUCLEOTIDE SEQUENCE</scope>
    <source>
        <strain evidence="6">CBS 304.34</strain>
    </source>
</reference>
<evidence type="ECO:0000256" key="1">
    <source>
        <dbReference type="SAM" id="Coils"/>
    </source>
</evidence>
<feature type="transmembrane region" description="Helical" evidence="2">
    <location>
        <begin position="309"/>
        <end position="327"/>
    </location>
</feature>
<dbReference type="RefSeq" id="XP_033572708.1">
    <property type="nucleotide sequence ID" value="XM_033728394.1"/>
</dbReference>
<protein>
    <recommendedName>
        <fullName evidence="3">CorA-like transporter domain-containing protein</fullName>
    </recommendedName>
</protein>
<keyword evidence="1" id="KW-0175">Coiled coil</keyword>
<reference evidence="4 6" key="1">
    <citation type="journal article" date="2020" name="Stud. Mycol.">
        <title>101 Dothideomycetes genomes: a test case for predicting lifestyles and emergence of pathogens.</title>
        <authorList>
            <person name="Haridas S."/>
            <person name="Albert R."/>
            <person name="Binder M."/>
            <person name="Bloem J."/>
            <person name="Labutti K."/>
            <person name="Salamov A."/>
            <person name="Andreopoulos B."/>
            <person name="Baker S."/>
            <person name="Barry K."/>
            <person name="Bills G."/>
            <person name="Bluhm B."/>
            <person name="Cannon C."/>
            <person name="Castanera R."/>
            <person name="Culley D."/>
            <person name="Daum C."/>
            <person name="Ezra D."/>
            <person name="Gonzalez J."/>
            <person name="Henrissat B."/>
            <person name="Kuo A."/>
            <person name="Liang C."/>
            <person name="Lipzen A."/>
            <person name="Lutzoni F."/>
            <person name="Magnuson J."/>
            <person name="Mondo S."/>
            <person name="Nolan M."/>
            <person name="Ohm R."/>
            <person name="Pangilinan J."/>
            <person name="Park H.-J."/>
            <person name="Ramirez L."/>
            <person name="Alfaro M."/>
            <person name="Sun H."/>
            <person name="Tritt A."/>
            <person name="Yoshinaga Y."/>
            <person name="Zwiers L.-H."/>
            <person name="Turgeon B."/>
            <person name="Goodwin S."/>
            <person name="Spatafora J."/>
            <person name="Crous P."/>
            <person name="Grigoriev I."/>
        </authorList>
    </citation>
    <scope>NUCLEOTIDE SEQUENCE</scope>
    <source>
        <strain evidence="4 6">CBS 304.34</strain>
    </source>
</reference>
<gene>
    <name evidence="4 6" type="ORF">BDZ99DRAFT_574611</name>
</gene>
<evidence type="ECO:0000256" key="2">
    <source>
        <dbReference type="SAM" id="Phobius"/>
    </source>
</evidence>
<evidence type="ECO:0000313" key="5">
    <source>
        <dbReference type="Proteomes" id="UP000504636"/>
    </source>
</evidence>
<evidence type="ECO:0000313" key="6">
    <source>
        <dbReference type="RefSeq" id="XP_033572708.1"/>
    </source>
</evidence>
<organism evidence="4">
    <name type="scientific">Mytilinidion resinicola</name>
    <dbReference type="NCBI Taxonomy" id="574789"/>
    <lineage>
        <taxon>Eukaryota</taxon>
        <taxon>Fungi</taxon>
        <taxon>Dikarya</taxon>
        <taxon>Ascomycota</taxon>
        <taxon>Pezizomycotina</taxon>
        <taxon>Dothideomycetes</taxon>
        <taxon>Pleosporomycetidae</taxon>
        <taxon>Mytilinidiales</taxon>
        <taxon>Mytilinidiaceae</taxon>
        <taxon>Mytilinidion</taxon>
    </lineage>
</organism>
<reference evidence="6" key="3">
    <citation type="submission" date="2025-04" db="UniProtKB">
        <authorList>
            <consortium name="RefSeq"/>
        </authorList>
    </citation>
    <scope>IDENTIFICATION</scope>
    <source>
        <strain evidence="6">CBS 304.34</strain>
    </source>
</reference>
<feature type="coiled-coil region" evidence="1">
    <location>
        <begin position="225"/>
        <end position="252"/>
    </location>
</feature>
<keyword evidence="2" id="KW-0472">Membrane</keyword>
<proteinExistence type="predicted"/>
<evidence type="ECO:0000313" key="4">
    <source>
        <dbReference type="EMBL" id="KAF2805744.1"/>
    </source>
</evidence>
<keyword evidence="2" id="KW-0812">Transmembrane</keyword>
<dbReference type="InterPro" id="IPR058257">
    <property type="entry name" value="CorA-like_dom"/>
</dbReference>
<keyword evidence="2" id="KW-1133">Transmembrane helix</keyword>
<dbReference type="EMBL" id="MU003709">
    <property type="protein sequence ID" value="KAF2805744.1"/>
    <property type="molecule type" value="Genomic_DNA"/>
</dbReference>
<feature type="transmembrane region" description="Helical" evidence="2">
    <location>
        <begin position="347"/>
        <end position="367"/>
    </location>
</feature>
<dbReference type="GeneID" id="54469287"/>
<dbReference type="Proteomes" id="UP000504636">
    <property type="component" value="Unplaced"/>
</dbReference>
<feature type="domain" description="CorA-like transporter" evidence="3">
    <location>
        <begin position="1"/>
        <end position="154"/>
    </location>
</feature>
<dbReference type="AlphaFoldDB" id="A0A6A6YCJ6"/>